<organism evidence="1 2">
    <name type="scientific">Salegentibacter agarivorans</name>
    <dbReference type="NCBI Taxonomy" id="345907"/>
    <lineage>
        <taxon>Bacteria</taxon>
        <taxon>Pseudomonadati</taxon>
        <taxon>Bacteroidota</taxon>
        <taxon>Flavobacteriia</taxon>
        <taxon>Flavobacteriales</taxon>
        <taxon>Flavobacteriaceae</taxon>
        <taxon>Salegentibacter</taxon>
    </lineage>
</organism>
<dbReference type="AlphaFoldDB" id="A0A1I2K300"/>
<keyword evidence="2" id="KW-1185">Reference proteome</keyword>
<protein>
    <recommendedName>
        <fullName evidence="3">Tellurite resistance protein TerB</fullName>
    </recommendedName>
</protein>
<proteinExistence type="predicted"/>
<dbReference type="RefSeq" id="WP_093302386.1">
    <property type="nucleotide sequence ID" value="NZ_FOOH01000001.1"/>
</dbReference>
<dbReference type="EMBL" id="FOOH01000001">
    <property type="protein sequence ID" value="SFF60560.1"/>
    <property type="molecule type" value="Genomic_DNA"/>
</dbReference>
<evidence type="ECO:0000313" key="1">
    <source>
        <dbReference type="EMBL" id="SFF60560.1"/>
    </source>
</evidence>
<dbReference type="Proteomes" id="UP000199116">
    <property type="component" value="Unassembled WGS sequence"/>
</dbReference>
<reference evidence="2" key="1">
    <citation type="submission" date="2016-10" db="EMBL/GenBank/DDBJ databases">
        <authorList>
            <person name="Varghese N."/>
            <person name="Submissions S."/>
        </authorList>
    </citation>
    <scope>NUCLEOTIDE SEQUENCE [LARGE SCALE GENOMIC DNA]</scope>
    <source>
        <strain evidence="2">DSM 23515</strain>
    </source>
</reference>
<evidence type="ECO:0008006" key="3">
    <source>
        <dbReference type="Google" id="ProtNLM"/>
    </source>
</evidence>
<sequence>MELSKKQVFTEEFYQNIGMLFYAIAASDKVVQAEEIKTLNNLVQKKWVPIDNKTDEYGTDEAYKIEMVFDWLEENSPEATWAFKEFRQYKKENEGLFTLPIKQLIWETADAIAASFAGKNKSELIMLSKLKMLLSK</sequence>
<gene>
    <name evidence="1" type="ORF">SAMN04488033_101372</name>
</gene>
<name>A0A1I2K300_9FLAO</name>
<accession>A0A1I2K300</accession>
<evidence type="ECO:0000313" key="2">
    <source>
        <dbReference type="Proteomes" id="UP000199116"/>
    </source>
</evidence>